<reference evidence="3 4" key="1">
    <citation type="submission" date="2021-06" db="EMBL/GenBank/DDBJ databases">
        <title>Bacillus sp. RD4P76, an endophyte from a halophyte.</title>
        <authorList>
            <person name="Sun J.-Q."/>
        </authorList>
    </citation>
    <scope>NUCLEOTIDE SEQUENCE [LARGE SCALE GENOMIC DNA]</scope>
    <source>
        <strain evidence="3 4">CGMCC 1.15917</strain>
    </source>
</reference>
<evidence type="ECO:0000313" key="4">
    <source>
        <dbReference type="Proteomes" id="UP000784880"/>
    </source>
</evidence>
<proteinExistence type="predicted"/>
<dbReference type="RefSeq" id="WP_217066619.1">
    <property type="nucleotide sequence ID" value="NZ_JAHQCS010000100.1"/>
</dbReference>
<dbReference type="CDD" id="cd00165">
    <property type="entry name" value="S4"/>
    <property type="match status" value="1"/>
</dbReference>
<dbReference type="Pfam" id="PF01479">
    <property type="entry name" value="S4"/>
    <property type="match status" value="1"/>
</dbReference>
<evidence type="ECO:0000313" key="3">
    <source>
        <dbReference type="EMBL" id="MBU9712438.1"/>
    </source>
</evidence>
<comment type="caution">
    <text evidence="3">The sequence shown here is derived from an EMBL/GenBank/DDBJ whole genome shotgun (WGS) entry which is preliminary data.</text>
</comment>
<dbReference type="PANTHER" id="PTHR13633:SF3">
    <property type="entry name" value="MITOCHONDRIAL TRANSCRIPTION RESCUE FACTOR 1"/>
    <property type="match status" value="1"/>
</dbReference>
<dbReference type="InterPro" id="IPR002942">
    <property type="entry name" value="S4_RNA-bd"/>
</dbReference>
<accession>A0ABS6JFK8</accession>
<sequence>MSLYVHFRKEEHPFVDQVLEWKELVLDQYRPKLTDFLDPRQQEIVRSLVGHQDDLHVSSWGGHSDAERKRILLYPSYFEPDISDYDIVVFELEYPSKFITIEHRQILGALMNVGLKREKFGDILNNDIRFQVILAKEVADFVKWNFTSVGKSKISLREILTTDILSLKEQYTHLEVTVSSLRLDTVIAEVYKLSRSKVKPLIESGFVKVNWKVIEDPSFSLQVNDVLSVRGKGRCEFVSNNGKTKKDKWRINVRFPK</sequence>
<dbReference type="Pfam" id="PF17774">
    <property type="entry name" value="YlmH_RBD"/>
    <property type="match status" value="1"/>
</dbReference>
<dbReference type="Proteomes" id="UP000784880">
    <property type="component" value="Unassembled WGS sequence"/>
</dbReference>
<dbReference type="PANTHER" id="PTHR13633">
    <property type="entry name" value="MITOCHONDRIAL TRANSCRIPTION RESCUE FACTOR 1"/>
    <property type="match status" value="1"/>
</dbReference>
<keyword evidence="4" id="KW-1185">Reference proteome</keyword>
<protein>
    <submittedName>
        <fullName evidence="3">RNA-binding protein</fullName>
    </submittedName>
</protein>
<dbReference type="PROSITE" id="PS50889">
    <property type="entry name" value="S4"/>
    <property type="match status" value="1"/>
</dbReference>
<dbReference type="Pfam" id="PF21278">
    <property type="entry name" value="YlmH_1st"/>
    <property type="match status" value="1"/>
</dbReference>
<organism evidence="3 4">
    <name type="scientific">Evansella tamaricis</name>
    <dbReference type="NCBI Taxonomy" id="2069301"/>
    <lineage>
        <taxon>Bacteria</taxon>
        <taxon>Bacillati</taxon>
        <taxon>Bacillota</taxon>
        <taxon>Bacilli</taxon>
        <taxon>Bacillales</taxon>
        <taxon>Bacillaceae</taxon>
        <taxon>Evansella</taxon>
    </lineage>
</organism>
<name>A0ABS6JFK8_9BACI</name>
<dbReference type="InterPro" id="IPR048443">
    <property type="entry name" value="RqcP2_N"/>
</dbReference>
<keyword evidence="1" id="KW-0694">RNA-binding</keyword>
<evidence type="ECO:0000256" key="1">
    <source>
        <dbReference type="PROSITE-ProRule" id="PRU00182"/>
    </source>
</evidence>
<evidence type="ECO:0000259" key="2">
    <source>
        <dbReference type="SMART" id="SM00363"/>
    </source>
</evidence>
<gene>
    <name evidence="3" type="ORF">KS419_11865</name>
</gene>
<dbReference type="EMBL" id="JAHQCS010000100">
    <property type="protein sequence ID" value="MBU9712438.1"/>
    <property type="molecule type" value="Genomic_DNA"/>
</dbReference>
<dbReference type="InterPro" id="IPR040591">
    <property type="entry name" value="RqcP2_RBD"/>
</dbReference>
<feature type="domain" description="RNA-binding S4" evidence="2">
    <location>
        <begin position="181"/>
        <end position="243"/>
    </location>
</feature>
<dbReference type="SMART" id="SM00363">
    <property type="entry name" value="S4"/>
    <property type="match status" value="1"/>
</dbReference>